<dbReference type="PANTHER" id="PTHR12224:SF0">
    <property type="entry name" value="BETA-1,4-MANNOSYL-GLYCOPROTEIN 4-BETA-N-ACETYLGLUCOSAMINYLTRANSFERASE"/>
    <property type="match status" value="1"/>
</dbReference>
<gene>
    <name evidence="1" type="ORF">INT46_002535</name>
</gene>
<dbReference type="GO" id="GO:0006044">
    <property type="term" value="P:N-acetylglucosamine metabolic process"/>
    <property type="evidence" value="ECO:0007669"/>
    <property type="project" value="TreeGrafter"/>
</dbReference>
<keyword evidence="2" id="KW-1185">Reference proteome</keyword>
<dbReference type="Pfam" id="PF04724">
    <property type="entry name" value="Glyco_transf_17"/>
    <property type="match status" value="1"/>
</dbReference>
<dbReference type="GO" id="GO:0003830">
    <property type="term" value="F:beta-1,4-mannosylglycoprotein 4-beta-N-acetylglucosaminyltransferase activity"/>
    <property type="evidence" value="ECO:0007669"/>
    <property type="project" value="InterPro"/>
</dbReference>
<dbReference type="EMBL" id="JAEPRC010000163">
    <property type="protein sequence ID" value="KAG2205915.1"/>
    <property type="molecule type" value="Genomic_DNA"/>
</dbReference>
<evidence type="ECO:0000313" key="2">
    <source>
        <dbReference type="Proteomes" id="UP000650833"/>
    </source>
</evidence>
<name>A0A8H7R8L0_9FUNG</name>
<comment type="caution">
    <text evidence="1">The sequence shown here is derived from an EMBL/GenBank/DDBJ whole genome shotgun (WGS) entry which is preliminary data.</text>
</comment>
<dbReference type="PANTHER" id="PTHR12224">
    <property type="entry name" value="BETA-1,4-MANNOSYL-GLYCOPROTEIN BETA-1,4-N-ACETYLGLUCOSAMINYL-TRANSFERASE"/>
    <property type="match status" value="1"/>
</dbReference>
<evidence type="ECO:0000313" key="1">
    <source>
        <dbReference type="EMBL" id="KAG2205915.1"/>
    </source>
</evidence>
<proteinExistence type="predicted"/>
<dbReference type="InterPro" id="IPR006813">
    <property type="entry name" value="Glyco_trans_17"/>
</dbReference>
<dbReference type="GO" id="GO:0016020">
    <property type="term" value="C:membrane"/>
    <property type="evidence" value="ECO:0007669"/>
    <property type="project" value="InterPro"/>
</dbReference>
<sequence length="327" mass="37741">MNIGYYTRPLWDRDPNTFTTIPHYYAENVPMETLCELHGWQLKKDDNTNKVYDAIIFSVELDLLEIRIKELWNVVDKFVILESNATFTGVSKNLTFNEHKNRFKFAASKIHHVIIDQYELPDGEGPFYNEGKMRTAMDQALVDAGVKTNDLIIMSDVDEIPRAQTVNIINSCQGVPDNLHLQLRNYMYSFEFYIDSSSWRAHIVKYNAGSTSYTHGQITEDLLSDAGWHCSFCFRTIQEFQFKMKSYSHSDRVRHEGLLSADRIQKTICNGTDIFDMPPESYSYKDMVSKLSIEHSMSGVGLPYSLLKDAERFKFLLPGGCLRDKDT</sequence>
<dbReference type="Proteomes" id="UP000650833">
    <property type="component" value="Unassembled WGS sequence"/>
</dbReference>
<reference evidence="1" key="1">
    <citation type="submission" date="2020-12" db="EMBL/GenBank/DDBJ databases">
        <title>Metabolic potential, ecology and presence of endohyphal bacteria is reflected in genomic diversity of Mucoromycotina.</title>
        <authorList>
            <person name="Muszewska A."/>
            <person name="Okrasinska A."/>
            <person name="Steczkiewicz K."/>
            <person name="Drgas O."/>
            <person name="Orlowska M."/>
            <person name="Perlinska-Lenart U."/>
            <person name="Aleksandrzak-Piekarczyk T."/>
            <person name="Szatraj K."/>
            <person name="Zielenkiewicz U."/>
            <person name="Pilsyk S."/>
            <person name="Malc E."/>
            <person name="Mieczkowski P."/>
            <person name="Kruszewska J.S."/>
            <person name="Biernat P."/>
            <person name="Pawlowska J."/>
        </authorList>
    </citation>
    <scope>NUCLEOTIDE SEQUENCE</scope>
    <source>
        <strain evidence="1">CBS 226.32</strain>
    </source>
</reference>
<dbReference type="AlphaFoldDB" id="A0A8H7R8L0"/>
<dbReference type="OrthoDB" id="6474464at2759"/>
<protein>
    <submittedName>
        <fullName evidence="1">Uncharacterized protein</fullName>
    </submittedName>
</protein>
<organism evidence="1 2">
    <name type="scientific">Mucor plumbeus</name>
    <dbReference type="NCBI Taxonomy" id="97098"/>
    <lineage>
        <taxon>Eukaryota</taxon>
        <taxon>Fungi</taxon>
        <taxon>Fungi incertae sedis</taxon>
        <taxon>Mucoromycota</taxon>
        <taxon>Mucoromycotina</taxon>
        <taxon>Mucoromycetes</taxon>
        <taxon>Mucorales</taxon>
        <taxon>Mucorineae</taxon>
        <taxon>Mucoraceae</taxon>
        <taxon>Mucor</taxon>
    </lineage>
</organism>
<accession>A0A8H7R8L0</accession>